<dbReference type="EMBL" id="JBFMKM010000005">
    <property type="protein sequence ID" value="KAL1306298.1"/>
    <property type="molecule type" value="Genomic_DNA"/>
</dbReference>
<evidence type="ECO:0000256" key="3">
    <source>
        <dbReference type="ARBA" id="ARBA00023015"/>
    </source>
</evidence>
<feature type="region of interest" description="Disordered" evidence="6">
    <location>
        <begin position="324"/>
        <end position="344"/>
    </location>
</feature>
<feature type="region of interest" description="Disordered" evidence="6">
    <location>
        <begin position="586"/>
        <end position="610"/>
    </location>
</feature>
<dbReference type="InterPro" id="IPR013907">
    <property type="entry name" value="Sds3"/>
</dbReference>
<evidence type="ECO:0000256" key="6">
    <source>
        <dbReference type="SAM" id="MobiDB-lite"/>
    </source>
</evidence>
<feature type="region of interest" description="Disordered" evidence="6">
    <location>
        <begin position="458"/>
        <end position="481"/>
    </location>
</feature>
<keyword evidence="2" id="KW-0678">Repressor</keyword>
<keyword evidence="5" id="KW-0539">Nucleus</keyword>
<organism evidence="7 8">
    <name type="scientific">Neodothiora populina</name>
    <dbReference type="NCBI Taxonomy" id="2781224"/>
    <lineage>
        <taxon>Eukaryota</taxon>
        <taxon>Fungi</taxon>
        <taxon>Dikarya</taxon>
        <taxon>Ascomycota</taxon>
        <taxon>Pezizomycotina</taxon>
        <taxon>Dothideomycetes</taxon>
        <taxon>Dothideomycetidae</taxon>
        <taxon>Dothideales</taxon>
        <taxon>Dothioraceae</taxon>
        <taxon>Neodothiora</taxon>
    </lineage>
</organism>
<evidence type="ECO:0000256" key="1">
    <source>
        <dbReference type="ARBA" id="ARBA00004123"/>
    </source>
</evidence>
<feature type="compositionally biased region" description="Basic and acidic residues" evidence="6">
    <location>
        <begin position="227"/>
        <end position="239"/>
    </location>
</feature>
<evidence type="ECO:0000256" key="2">
    <source>
        <dbReference type="ARBA" id="ARBA00022491"/>
    </source>
</evidence>
<comment type="subcellular location">
    <subcellularLocation>
        <location evidence="1">Nucleus</location>
    </subcellularLocation>
</comment>
<feature type="compositionally biased region" description="Polar residues" evidence="6">
    <location>
        <begin position="260"/>
        <end position="272"/>
    </location>
</feature>
<dbReference type="SMART" id="SM01401">
    <property type="entry name" value="Sds3"/>
    <property type="match status" value="1"/>
</dbReference>
<feature type="region of interest" description="Disordered" evidence="6">
    <location>
        <begin position="1"/>
        <end position="26"/>
    </location>
</feature>
<keyword evidence="3" id="KW-0805">Transcription regulation</keyword>
<feature type="region of interest" description="Disordered" evidence="6">
    <location>
        <begin position="224"/>
        <end position="275"/>
    </location>
</feature>
<proteinExistence type="predicted"/>
<evidence type="ECO:0000256" key="4">
    <source>
        <dbReference type="ARBA" id="ARBA00023163"/>
    </source>
</evidence>
<protein>
    <submittedName>
        <fullName evidence="7">Uncharacterized protein</fullName>
    </submittedName>
</protein>
<name>A0ABR3PJJ3_9PEZI</name>
<keyword evidence="8" id="KW-1185">Reference proteome</keyword>
<evidence type="ECO:0000313" key="7">
    <source>
        <dbReference type="EMBL" id="KAL1306298.1"/>
    </source>
</evidence>
<keyword evidence="4" id="KW-0804">Transcription</keyword>
<evidence type="ECO:0000313" key="8">
    <source>
        <dbReference type="Proteomes" id="UP001562354"/>
    </source>
</evidence>
<reference evidence="7 8" key="1">
    <citation type="submission" date="2024-07" db="EMBL/GenBank/DDBJ databases">
        <title>Draft sequence of the Neodothiora populina.</title>
        <authorList>
            <person name="Drown D.D."/>
            <person name="Schuette U.S."/>
            <person name="Buechlein A.B."/>
            <person name="Rusch D.R."/>
            <person name="Winton L.W."/>
            <person name="Adams G.A."/>
        </authorList>
    </citation>
    <scope>NUCLEOTIDE SEQUENCE [LARGE SCALE GENOMIC DNA]</scope>
    <source>
        <strain evidence="7 8">CPC 39397</strain>
    </source>
</reference>
<comment type="caution">
    <text evidence="7">The sequence shown here is derived from an EMBL/GenBank/DDBJ whole genome shotgun (WGS) entry which is preliminary data.</text>
</comment>
<evidence type="ECO:0000256" key="5">
    <source>
        <dbReference type="ARBA" id="ARBA00023242"/>
    </source>
</evidence>
<feature type="compositionally biased region" description="Low complexity" evidence="6">
    <location>
        <begin position="594"/>
        <end position="607"/>
    </location>
</feature>
<dbReference type="GeneID" id="95978082"/>
<dbReference type="Proteomes" id="UP001562354">
    <property type="component" value="Unassembled WGS sequence"/>
</dbReference>
<dbReference type="Pfam" id="PF08598">
    <property type="entry name" value="Sds3"/>
    <property type="match status" value="1"/>
</dbReference>
<gene>
    <name evidence="7" type="ORF">AAFC00_004382</name>
</gene>
<dbReference type="RefSeq" id="XP_069202571.1">
    <property type="nucleotide sequence ID" value="XM_069344016.1"/>
</dbReference>
<sequence>MATDSRGLSTSPLPPAPLSKRDKRRNNITDRLSEMIDTFSSEQHQHYRAQLQAIQVDMTLILRANPYNNVPLDDDAEEMEAEMEKITGGNLPHLTDEAAKRDYAALAGKRYHDYVQDINRAMEQRDADLTALKNRHDAALAELERSTSYKIHVAQREHIELASTVRSRLVTSVTKKRDKLLREKEQLDIADSSALFLHPNQFAMNIPGSPGGAVNVNPRKTRHMRHRVTDQDEALLERGGRKRKPAIDDDGNDSPVPSLLQLTNGNDSTNGAASPFRDARDKTLYAQFEAPVFSIDRLFTDKELAHASTIAQLATHQFFHQASNNSGLTNADPDNHQTNGHTSASVASLDASADAAQTLADLGDAAAAATTLPSASAAAATPPPSQLQAPEMERTVSYHVTRNATRANPLAALSEAAALTSTNSFTPHLVPITRTDKGAPTPPGVDQVAAESDFALMFREDDNPPPTSAPANGRDGDGHVDMDRKYPESNLRNLRDRYLERAVSTRTGNAPFRLPVVETGPAHINFLAGVPRLPGYGYADPASMRFHMPNGGVPSSTAAVGAPSLPIVNDNLAAALAGGEPMSRATSFAGSEAGTTNGNGPPVNPENGIGGAAMRRVRNRLI</sequence>
<accession>A0ABR3PJJ3</accession>